<dbReference type="Proteomes" id="UP001352852">
    <property type="component" value="Unassembled WGS sequence"/>
</dbReference>
<evidence type="ECO:0000313" key="1">
    <source>
        <dbReference type="EMBL" id="MED6281244.1"/>
    </source>
</evidence>
<gene>
    <name evidence="1" type="ORF">CHARACLAT_019269</name>
</gene>
<name>A0ABU7E5X3_9TELE</name>
<accession>A0ABU7E5X3</accession>
<dbReference type="EMBL" id="JAHUTJ010042726">
    <property type="protein sequence ID" value="MED6281244.1"/>
    <property type="molecule type" value="Genomic_DNA"/>
</dbReference>
<proteinExistence type="predicted"/>
<reference evidence="1 2" key="1">
    <citation type="submission" date="2021-06" db="EMBL/GenBank/DDBJ databases">
        <authorList>
            <person name="Palmer J.M."/>
        </authorList>
    </citation>
    <scope>NUCLEOTIDE SEQUENCE [LARGE SCALE GENOMIC DNA]</scope>
    <source>
        <strain evidence="1 2">CL_MEX2019</strain>
        <tissue evidence="1">Muscle</tissue>
    </source>
</reference>
<sequence>MNSWAFRLVSSCSNDRLGQEPLSVRRCSRKRCDLFGCSVTRLPVLWFFFSWSVNLWCVALVKDEVCGSVQTVGQQGE</sequence>
<keyword evidence="2" id="KW-1185">Reference proteome</keyword>
<comment type="caution">
    <text evidence="1">The sequence shown here is derived from an EMBL/GenBank/DDBJ whole genome shotgun (WGS) entry which is preliminary data.</text>
</comment>
<evidence type="ECO:0000313" key="2">
    <source>
        <dbReference type="Proteomes" id="UP001352852"/>
    </source>
</evidence>
<organism evidence="1 2">
    <name type="scientific">Characodon lateralis</name>
    <dbReference type="NCBI Taxonomy" id="208331"/>
    <lineage>
        <taxon>Eukaryota</taxon>
        <taxon>Metazoa</taxon>
        <taxon>Chordata</taxon>
        <taxon>Craniata</taxon>
        <taxon>Vertebrata</taxon>
        <taxon>Euteleostomi</taxon>
        <taxon>Actinopterygii</taxon>
        <taxon>Neopterygii</taxon>
        <taxon>Teleostei</taxon>
        <taxon>Neoteleostei</taxon>
        <taxon>Acanthomorphata</taxon>
        <taxon>Ovalentaria</taxon>
        <taxon>Atherinomorphae</taxon>
        <taxon>Cyprinodontiformes</taxon>
        <taxon>Goodeidae</taxon>
        <taxon>Characodon</taxon>
    </lineage>
</organism>
<protein>
    <submittedName>
        <fullName evidence="1">Uncharacterized protein</fullName>
    </submittedName>
</protein>